<dbReference type="Gene3D" id="3.10.105.10">
    <property type="entry name" value="Dipeptide-binding Protein, Domain 3"/>
    <property type="match status" value="1"/>
</dbReference>
<dbReference type="PANTHER" id="PTHR30290:SF9">
    <property type="entry name" value="OLIGOPEPTIDE-BINDING PROTEIN APPA"/>
    <property type="match status" value="1"/>
</dbReference>
<evidence type="ECO:0000256" key="1">
    <source>
        <dbReference type="ARBA" id="ARBA00005695"/>
    </source>
</evidence>
<dbReference type="InterPro" id="IPR000914">
    <property type="entry name" value="SBP_5_dom"/>
</dbReference>
<proteinExistence type="inferred from homology"/>
<comment type="similarity">
    <text evidence="1">Belongs to the bacterial solute-binding protein 5 family.</text>
</comment>
<sequence>MKRPFALALSCALLASTAFAQTRLVIATVAEASDLDPRTTYDAYSYQRMYPIMETLLTYSPEDLTLQPRLAESWTFAEDGSSVTFALRQGVTFHHGRPFTAEDVRYTFEWVLNPDNPGANPGLLEDITNIEVLDEHTVRFDLSGENAFILNNIARLHIVPADLGEEGDFGRNPVGTGPFVFESWARDDRMVLSAYEDYWGGRAQVDAVEFRPITEDATRLLAFEGGEIDLYHGQVVPAEVTRLEATEGITVQRAVGLGHAYVGFNFRNEALSDVRVRQAIGHLIPREAIVERILQGIGSVATGPIAPGVPWYNPDVPRYDYDPERARELLEEAGYGDGLSLRLHTNENPVRVQIAEVLQFEAAQVGVNLEVFVEEFGAFIDRILDTDTADFDLFLLGWTGNVDPNYAMFELFHSRGDNNYIAYTNPELDALLEEGRRLEPGSEESNAVYREAQAVLMADAPFAFINNTEEIGVNHDTITGWQLHPYVSATFQDLHLVEKAR</sequence>
<dbReference type="InterPro" id="IPR039424">
    <property type="entry name" value="SBP_5"/>
</dbReference>
<dbReference type="RefSeq" id="WP_013177810.1">
    <property type="nucleotide sequence ID" value="NC_014221.1"/>
</dbReference>
<dbReference type="PANTHER" id="PTHR30290">
    <property type="entry name" value="PERIPLASMIC BINDING COMPONENT OF ABC TRANSPORTER"/>
    <property type="match status" value="1"/>
</dbReference>
<keyword evidence="2" id="KW-0813">Transport</keyword>
<dbReference type="CDD" id="cd00995">
    <property type="entry name" value="PBP2_NikA_DppA_OppA_like"/>
    <property type="match status" value="1"/>
</dbReference>
<protein>
    <submittedName>
        <fullName evidence="6">Extracellular solute-binding protein family 5</fullName>
    </submittedName>
</protein>
<dbReference type="Gene3D" id="3.90.76.10">
    <property type="entry name" value="Dipeptide-binding Protein, Domain 1"/>
    <property type="match status" value="1"/>
</dbReference>
<dbReference type="OrthoDB" id="9772924at2"/>
<keyword evidence="7" id="KW-1185">Reference proteome</keyword>
<dbReference type="Pfam" id="PF00496">
    <property type="entry name" value="SBP_bac_5"/>
    <property type="match status" value="1"/>
</dbReference>
<evidence type="ECO:0000256" key="3">
    <source>
        <dbReference type="ARBA" id="ARBA00022729"/>
    </source>
</evidence>
<organism evidence="6 7">
    <name type="scientific">Truepera radiovictrix (strain DSM 17093 / CIP 108686 / LMG 22925 / RQ-24)</name>
    <dbReference type="NCBI Taxonomy" id="649638"/>
    <lineage>
        <taxon>Bacteria</taxon>
        <taxon>Thermotogati</taxon>
        <taxon>Deinococcota</taxon>
        <taxon>Deinococci</taxon>
        <taxon>Trueperales</taxon>
        <taxon>Trueperaceae</taxon>
        <taxon>Truepera</taxon>
    </lineage>
</organism>
<accession>D7CWP1</accession>
<evidence type="ECO:0000259" key="5">
    <source>
        <dbReference type="Pfam" id="PF00496"/>
    </source>
</evidence>
<dbReference type="HOGENOM" id="CLU_017028_7_4_0"/>
<dbReference type="Proteomes" id="UP000000379">
    <property type="component" value="Chromosome"/>
</dbReference>
<evidence type="ECO:0000256" key="4">
    <source>
        <dbReference type="SAM" id="SignalP"/>
    </source>
</evidence>
<dbReference type="SUPFAM" id="SSF53850">
    <property type="entry name" value="Periplasmic binding protein-like II"/>
    <property type="match status" value="1"/>
</dbReference>
<evidence type="ECO:0000313" key="6">
    <source>
        <dbReference type="EMBL" id="ADI14440.1"/>
    </source>
</evidence>
<dbReference type="GO" id="GO:0042597">
    <property type="term" value="C:periplasmic space"/>
    <property type="evidence" value="ECO:0007669"/>
    <property type="project" value="UniProtKB-ARBA"/>
</dbReference>
<reference evidence="6 7" key="2">
    <citation type="journal article" date="2011" name="Stand. Genomic Sci.">
        <title>Complete genome sequence of Truepera radiovictrix type strain (RQ-24).</title>
        <authorList>
            <person name="Ivanova N."/>
            <person name="Rohde C."/>
            <person name="Munk C."/>
            <person name="Nolan M."/>
            <person name="Lucas S."/>
            <person name="Del Rio T.G."/>
            <person name="Tice H."/>
            <person name="Deshpande S."/>
            <person name="Cheng J.F."/>
            <person name="Tapia R."/>
            <person name="Han C."/>
            <person name="Goodwin L."/>
            <person name="Pitluck S."/>
            <person name="Liolios K."/>
            <person name="Mavromatis K."/>
            <person name="Mikhailova N."/>
            <person name="Pati A."/>
            <person name="Chen A."/>
            <person name="Palaniappan K."/>
            <person name="Land M."/>
            <person name="Hauser L."/>
            <person name="Chang Y.J."/>
            <person name="Jeffries C.D."/>
            <person name="Brambilla E."/>
            <person name="Rohde M."/>
            <person name="Goker M."/>
            <person name="Tindall B.J."/>
            <person name="Woyke T."/>
            <person name="Bristow J."/>
            <person name="Eisen J.A."/>
            <person name="Markowitz V."/>
            <person name="Hugenholtz P."/>
            <person name="Kyrpides N.C."/>
            <person name="Klenk H.P."/>
            <person name="Lapidus A."/>
        </authorList>
    </citation>
    <scope>NUCLEOTIDE SEQUENCE [LARGE SCALE GENOMIC DNA]</scope>
    <source>
        <strain evidence="7">DSM 17093 / CIP 108686 / LMG 22925 / RQ-24</strain>
    </source>
</reference>
<dbReference type="STRING" id="649638.Trad_1318"/>
<dbReference type="GO" id="GO:0015833">
    <property type="term" value="P:peptide transport"/>
    <property type="evidence" value="ECO:0007669"/>
    <property type="project" value="TreeGrafter"/>
</dbReference>
<dbReference type="GO" id="GO:0043190">
    <property type="term" value="C:ATP-binding cassette (ABC) transporter complex"/>
    <property type="evidence" value="ECO:0007669"/>
    <property type="project" value="InterPro"/>
</dbReference>
<evidence type="ECO:0000313" key="7">
    <source>
        <dbReference type="Proteomes" id="UP000000379"/>
    </source>
</evidence>
<keyword evidence="3 4" id="KW-0732">Signal</keyword>
<dbReference type="EMBL" id="CP002049">
    <property type="protein sequence ID" value="ADI14440.1"/>
    <property type="molecule type" value="Genomic_DNA"/>
</dbReference>
<dbReference type="eggNOG" id="COG0747">
    <property type="taxonomic scope" value="Bacteria"/>
</dbReference>
<dbReference type="KEGG" id="tra:Trad_1318"/>
<dbReference type="InterPro" id="IPR030678">
    <property type="entry name" value="Peptide/Ni-bd"/>
</dbReference>
<gene>
    <name evidence="6" type="ordered locus">Trad_1318</name>
</gene>
<evidence type="ECO:0000256" key="2">
    <source>
        <dbReference type="ARBA" id="ARBA00022448"/>
    </source>
</evidence>
<reference evidence="7" key="1">
    <citation type="submission" date="2010-05" db="EMBL/GenBank/DDBJ databases">
        <title>The complete genome of Truepera radiovictris DSM 17093.</title>
        <authorList>
            <consortium name="US DOE Joint Genome Institute (JGI-PGF)"/>
            <person name="Lucas S."/>
            <person name="Copeland A."/>
            <person name="Lapidus A."/>
            <person name="Glavina del Rio T."/>
            <person name="Dalin E."/>
            <person name="Tice H."/>
            <person name="Bruce D."/>
            <person name="Goodwin L."/>
            <person name="Pitluck S."/>
            <person name="Kyrpides N."/>
            <person name="Mavromatis K."/>
            <person name="Ovchinnikova G."/>
            <person name="Munk A.C."/>
            <person name="Detter J.C."/>
            <person name="Han C."/>
            <person name="Tapia R."/>
            <person name="Land M."/>
            <person name="Hauser L."/>
            <person name="Markowitz V."/>
            <person name="Cheng J.-F."/>
            <person name="Hugenholtz P."/>
            <person name="Woyke T."/>
            <person name="Wu D."/>
            <person name="Tindall B."/>
            <person name="Pomrenke H.G."/>
            <person name="Brambilla E."/>
            <person name="Klenk H.-P."/>
            <person name="Eisen J.A."/>
        </authorList>
    </citation>
    <scope>NUCLEOTIDE SEQUENCE [LARGE SCALE GENOMIC DNA]</scope>
    <source>
        <strain evidence="7">DSM 17093 / CIP 108686 / LMG 22925 / RQ-24</strain>
    </source>
</reference>
<dbReference type="GO" id="GO:1904680">
    <property type="term" value="F:peptide transmembrane transporter activity"/>
    <property type="evidence" value="ECO:0007669"/>
    <property type="project" value="TreeGrafter"/>
</dbReference>
<feature type="signal peptide" evidence="4">
    <location>
        <begin position="1"/>
        <end position="20"/>
    </location>
</feature>
<dbReference type="Gene3D" id="3.40.190.10">
    <property type="entry name" value="Periplasmic binding protein-like II"/>
    <property type="match status" value="1"/>
</dbReference>
<feature type="domain" description="Solute-binding protein family 5" evidence="5">
    <location>
        <begin position="66"/>
        <end position="418"/>
    </location>
</feature>
<dbReference type="PIRSF" id="PIRSF002741">
    <property type="entry name" value="MppA"/>
    <property type="match status" value="1"/>
</dbReference>
<feature type="chain" id="PRO_5003094635" evidence="4">
    <location>
        <begin position="21"/>
        <end position="501"/>
    </location>
</feature>
<name>D7CWP1_TRURR</name>
<dbReference type="AlphaFoldDB" id="D7CWP1"/>